<dbReference type="Pfam" id="PF00134">
    <property type="entry name" value="Cyclin_N"/>
    <property type="match status" value="1"/>
</dbReference>
<dbReference type="InterPro" id="IPR036915">
    <property type="entry name" value="Cyclin-like_sf"/>
</dbReference>
<evidence type="ECO:0000313" key="8">
    <source>
        <dbReference type="EMBL" id="KAL2862255.1"/>
    </source>
</evidence>
<comment type="caution">
    <text evidence="8">The sequence shown here is derived from an EMBL/GenBank/DDBJ whole genome shotgun (WGS) entry which is preliminary data.</text>
</comment>
<feature type="domain" description="Cyclin-like" evidence="7">
    <location>
        <begin position="80"/>
        <end position="187"/>
    </location>
</feature>
<evidence type="ECO:0000313" key="9">
    <source>
        <dbReference type="Proteomes" id="UP001610432"/>
    </source>
</evidence>
<keyword evidence="4" id="KW-0678">Repressor</keyword>
<evidence type="ECO:0000256" key="3">
    <source>
        <dbReference type="ARBA" id="ARBA00014912"/>
    </source>
</evidence>
<dbReference type="EMBL" id="JBFXLQ010000070">
    <property type="protein sequence ID" value="KAL2862255.1"/>
    <property type="molecule type" value="Genomic_DNA"/>
</dbReference>
<reference evidence="8 9" key="1">
    <citation type="submission" date="2024-07" db="EMBL/GenBank/DDBJ databases">
        <title>Section-level genome sequencing and comparative genomics of Aspergillus sections Usti and Cavernicolus.</title>
        <authorList>
            <consortium name="Lawrence Berkeley National Laboratory"/>
            <person name="Nybo J.L."/>
            <person name="Vesth T.C."/>
            <person name="Theobald S."/>
            <person name="Frisvad J.C."/>
            <person name="Larsen T.O."/>
            <person name="Kjaerboelling I."/>
            <person name="Rothschild-Mancinelli K."/>
            <person name="Lyhne E.K."/>
            <person name="Kogle M.E."/>
            <person name="Barry K."/>
            <person name="Clum A."/>
            <person name="Na H."/>
            <person name="Ledsgaard L."/>
            <person name="Lin J."/>
            <person name="Lipzen A."/>
            <person name="Kuo A."/>
            <person name="Riley R."/>
            <person name="Mondo S."/>
            <person name="Labutti K."/>
            <person name="Haridas S."/>
            <person name="Pangalinan J."/>
            <person name="Salamov A.A."/>
            <person name="Simmons B.A."/>
            <person name="Magnuson J.K."/>
            <person name="Chen J."/>
            <person name="Drula E."/>
            <person name="Henrissat B."/>
            <person name="Wiebenga A."/>
            <person name="Lubbers R.J."/>
            <person name="Gomes A.C."/>
            <person name="Macurrencykelacurrency M.R."/>
            <person name="Stajich J."/>
            <person name="Grigoriev I.V."/>
            <person name="Mortensen U.H."/>
            <person name="De Vries R.P."/>
            <person name="Baker S.E."/>
            <person name="Andersen M.R."/>
        </authorList>
    </citation>
    <scope>NUCLEOTIDE SEQUENCE [LARGE SCALE GENOMIC DNA]</scope>
    <source>
        <strain evidence="8 9">CBS 449.75</strain>
    </source>
</reference>
<dbReference type="RefSeq" id="XP_070881234.1">
    <property type="nucleotide sequence ID" value="XM_071027121.1"/>
</dbReference>
<comment type="function">
    <text evidence="5">Component of the SRB8-11 complex. The SRB8-11 complex is a regulatory module of the Mediator complex which is itself involved in regulation of basal and activated RNA polymerase II-dependent transcription. The SRB8-11 complex may be involved in the transcriptional repression of a subset of genes regulated by Mediator. It may inhibit the association of the Mediator complex with RNA polymerase II to form the holoenzyme complex. The SRB8-11 complex phosphorylates the C-terminal domain (CTD) of the largest subunit of RNA polymerase II.</text>
</comment>
<dbReference type="CDD" id="cd20513">
    <property type="entry name" value="CYCLIN_CCNC_rpt1"/>
    <property type="match status" value="1"/>
</dbReference>
<keyword evidence="6" id="KW-0195">Cyclin</keyword>
<evidence type="ECO:0000256" key="5">
    <source>
        <dbReference type="ARBA" id="ARBA00025278"/>
    </source>
</evidence>
<protein>
    <recommendedName>
        <fullName evidence="3">RNA polymerase II holoenzyme cyclin-like subunit</fullName>
    </recommendedName>
</protein>
<dbReference type="InterPro" id="IPR013763">
    <property type="entry name" value="Cyclin-like_dom"/>
</dbReference>
<evidence type="ECO:0000256" key="2">
    <source>
        <dbReference type="ARBA" id="ARBA00011612"/>
    </source>
</evidence>
<name>A0ABR4LCL6_9EURO</name>
<evidence type="ECO:0000259" key="7">
    <source>
        <dbReference type="SMART" id="SM00385"/>
    </source>
</evidence>
<dbReference type="GeneID" id="98142193"/>
<accession>A0ABR4LCL6</accession>
<gene>
    <name evidence="8" type="ORF">BJX67DRAFT_309258</name>
</gene>
<dbReference type="Gene3D" id="1.10.472.10">
    <property type="entry name" value="Cyclin-like"/>
    <property type="match status" value="2"/>
</dbReference>
<keyword evidence="9" id="KW-1185">Reference proteome</keyword>
<comment type="subunit">
    <text evidence="2">Component of the SRB8-11 complex, a regulatory module of the Mediator complex.</text>
</comment>
<evidence type="ECO:0000256" key="4">
    <source>
        <dbReference type="ARBA" id="ARBA00022491"/>
    </source>
</evidence>
<dbReference type="PANTHER" id="PTHR10026">
    <property type="entry name" value="CYCLIN"/>
    <property type="match status" value="1"/>
</dbReference>
<evidence type="ECO:0000256" key="1">
    <source>
        <dbReference type="ARBA" id="ARBA00008638"/>
    </source>
</evidence>
<dbReference type="Proteomes" id="UP001610432">
    <property type="component" value="Unassembled WGS sequence"/>
</dbReference>
<dbReference type="SUPFAM" id="SSF47954">
    <property type="entry name" value="Cyclin-like"/>
    <property type="match status" value="2"/>
</dbReference>
<comment type="similarity">
    <text evidence="1">Belongs to the cyclin family. Cyclin C subfamily.</text>
</comment>
<proteinExistence type="inferred from homology"/>
<sequence length="347" mass="39264">MLIRCNPLTASSCQDEHRFDLNLGKSGMAANYWASTQRRHWLFTRERLAAIRESFREKDKVAHSQFPLPDQRLLNIYFSQQLNKLGKRMSTRQQALATAQVYIKRYYTKNEIRSTNPYLVLTTAFYLACKMEECPQHIRFVVTEARSLWPGRQILTTTNPFAAAHVPSEFIAPDISKIGECEFSLISEMHSQLIVHHPYRSLSDLQAELTLTSDEVALAWSVINDHYLTDLPLLYPPHVIAIMAIIVAVVFKPSSQTAFHSSPAPIAGAMREGGINIFAALGDKGGAGPPPRIQKLITWLAESEVDIKAVIECTQELVSLYEVWEQYSEKNSKELLGRMIKGKSLDK</sequence>
<evidence type="ECO:0000256" key="6">
    <source>
        <dbReference type="RuleBase" id="RU000383"/>
    </source>
</evidence>
<organism evidence="8 9">
    <name type="scientific">Aspergillus lucknowensis</name>
    <dbReference type="NCBI Taxonomy" id="176173"/>
    <lineage>
        <taxon>Eukaryota</taxon>
        <taxon>Fungi</taxon>
        <taxon>Dikarya</taxon>
        <taxon>Ascomycota</taxon>
        <taxon>Pezizomycotina</taxon>
        <taxon>Eurotiomycetes</taxon>
        <taxon>Eurotiomycetidae</taxon>
        <taxon>Eurotiales</taxon>
        <taxon>Aspergillaceae</taxon>
        <taxon>Aspergillus</taxon>
        <taxon>Aspergillus subgen. Nidulantes</taxon>
    </lineage>
</organism>
<dbReference type="SMART" id="SM00385">
    <property type="entry name" value="CYCLIN"/>
    <property type="match status" value="1"/>
</dbReference>
<dbReference type="InterPro" id="IPR006671">
    <property type="entry name" value="Cyclin_N"/>
</dbReference>
<dbReference type="InterPro" id="IPR043198">
    <property type="entry name" value="Cyclin/Ssn8"/>
</dbReference>
<dbReference type="PIRSF" id="PIRSF028758">
    <property type="entry name" value="Cyclin, C/H/G types"/>
    <property type="match status" value="1"/>
</dbReference>